<accession>A0AAN7V3G5</accession>
<dbReference type="AlphaFoldDB" id="A0AAN7V3G5"/>
<organism evidence="2 3">
    <name type="scientific">Xylaria bambusicola</name>
    <dbReference type="NCBI Taxonomy" id="326684"/>
    <lineage>
        <taxon>Eukaryota</taxon>
        <taxon>Fungi</taxon>
        <taxon>Dikarya</taxon>
        <taxon>Ascomycota</taxon>
        <taxon>Pezizomycotina</taxon>
        <taxon>Sordariomycetes</taxon>
        <taxon>Xylariomycetidae</taxon>
        <taxon>Xylariales</taxon>
        <taxon>Xylariaceae</taxon>
        <taxon>Xylaria</taxon>
    </lineage>
</organism>
<evidence type="ECO:0000313" key="2">
    <source>
        <dbReference type="EMBL" id="KAK5634549.1"/>
    </source>
</evidence>
<keyword evidence="3" id="KW-1185">Reference proteome</keyword>
<dbReference type="EMBL" id="JAWHQM010000042">
    <property type="protein sequence ID" value="KAK5634549.1"/>
    <property type="molecule type" value="Genomic_DNA"/>
</dbReference>
<reference evidence="2 3" key="1">
    <citation type="submission" date="2023-10" db="EMBL/GenBank/DDBJ databases">
        <title>Draft genome sequence of Xylaria bambusicola isolate GMP-LS, the root and basal stem rot pathogen of sugarcane in Indonesia.</title>
        <authorList>
            <person name="Selvaraj P."/>
            <person name="Muralishankar V."/>
            <person name="Muruganantham S."/>
            <person name="Sp S."/>
            <person name="Haryani S."/>
            <person name="Lau K.J.X."/>
            <person name="Naqvi N.I."/>
        </authorList>
    </citation>
    <scope>NUCLEOTIDE SEQUENCE [LARGE SCALE GENOMIC DNA]</scope>
    <source>
        <strain evidence="2">GMP-LS</strain>
    </source>
</reference>
<gene>
    <name evidence="2" type="ORF">RRF57_010262</name>
</gene>
<proteinExistence type="predicted"/>
<dbReference type="Proteomes" id="UP001305414">
    <property type="component" value="Unassembled WGS sequence"/>
</dbReference>
<comment type="caution">
    <text evidence="2">The sequence shown here is derived from an EMBL/GenBank/DDBJ whole genome shotgun (WGS) entry which is preliminary data.</text>
</comment>
<evidence type="ECO:0000313" key="3">
    <source>
        <dbReference type="Proteomes" id="UP001305414"/>
    </source>
</evidence>
<protein>
    <submittedName>
        <fullName evidence="2">Uncharacterized protein</fullName>
    </submittedName>
</protein>
<evidence type="ECO:0000256" key="1">
    <source>
        <dbReference type="SAM" id="MobiDB-lite"/>
    </source>
</evidence>
<name>A0AAN7V3G5_9PEZI</name>
<sequence length="117" mass="13614">MDKKKNSIFPQQFSSMWHIELRRIPETSREMPTKIGESVNGDNDYDPRSHSTTVPTLLCAKKEPIEEINLLPFAKIVMHTLPTNSKTHVHLHIWIIENVTPRLILEILEEVHALKIR</sequence>
<feature type="region of interest" description="Disordered" evidence="1">
    <location>
        <begin position="29"/>
        <end position="52"/>
    </location>
</feature>